<dbReference type="RefSeq" id="WP_012731450.1">
    <property type="nucleotide sequence ID" value="NC_012704.1"/>
</dbReference>
<dbReference type="AlphaFoldDB" id="C4LIA8"/>
<proteinExistence type="predicted"/>
<feature type="compositionally biased region" description="Basic and acidic residues" evidence="1">
    <location>
        <begin position="323"/>
        <end position="338"/>
    </location>
</feature>
<protein>
    <recommendedName>
        <fullName evidence="4">Cobalamin biosynthesis protein CbiX</fullName>
    </recommendedName>
</protein>
<feature type="region of interest" description="Disordered" evidence="1">
    <location>
        <begin position="73"/>
        <end position="97"/>
    </location>
</feature>
<dbReference type="EMBL" id="CP001620">
    <property type="protein sequence ID" value="ACR17563.1"/>
    <property type="molecule type" value="Genomic_DNA"/>
</dbReference>
<feature type="compositionally biased region" description="Polar residues" evidence="1">
    <location>
        <begin position="290"/>
        <end position="303"/>
    </location>
</feature>
<dbReference type="OrthoDB" id="4924750at2"/>
<feature type="region of interest" description="Disordered" evidence="1">
    <location>
        <begin position="282"/>
        <end position="303"/>
    </location>
</feature>
<reference evidence="2 3" key="1">
    <citation type="journal article" date="2008" name="J. Biotechnol.">
        <title>Ultrafast pyrosequencing of Corynebacterium kroppenstedtii DSM44385 revealed insights into the physiology of a lipophilic corynebacterium that lacks mycolic acids.</title>
        <authorList>
            <person name="Tauch A."/>
            <person name="Schneider J."/>
            <person name="Szczepanowski R."/>
            <person name="Tilker A."/>
            <person name="Viehoever P."/>
            <person name="Gartemann K.-H."/>
            <person name="Arnold W."/>
            <person name="Blom J."/>
            <person name="Brinkrolf K."/>
            <person name="Brune I."/>
            <person name="Goetker S."/>
            <person name="Weisshaar B."/>
            <person name="Goesmann A."/>
            <person name="Droege M."/>
            <person name="Puehler A."/>
        </authorList>
    </citation>
    <scope>NUCLEOTIDE SEQUENCE [LARGE SCALE GENOMIC DNA]</scope>
    <source>
        <strain evidence="3">DSM 44385 / JCM 11950 / CIP 105744 / CCUG 35717</strain>
    </source>
</reference>
<dbReference type="KEGG" id="ckp:ckrop_0807"/>
<feature type="compositionally biased region" description="Basic and acidic residues" evidence="1">
    <location>
        <begin position="381"/>
        <end position="395"/>
    </location>
</feature>
<evidence type="ECO:0000256" key="1">
    <source>
        <dbReference type="SAM" id="MobiDB-lite"/>
    </source>
</evidence>
<evidence type="ECO:0008006" key="4">
    <source>
        <dbReference type="Google" id="ProtNLM"/>
    </source>
</evidence>
<gene>
    <name evidence="2" type="ordered locus">ckrop_0807</name>
</gene>
<dbReference type="eggNOG" id="COG2138">
    <property type="taxonomic scope" value="Bacteria"/>
</dbReference>
<dbReference type="STRING" id="645127.ckrop_0807"/>
<evidence type="ECO:0000313" key="3">
    <source>
        <dbReference type="Proteomes" id="UP000001473"/>
    </source>
</evidence>
<feature type="region of interest" description="Disordered" evidence="1">
    <location>
        <begin position="323"/>
        <end position="401"/>
    </location>
</feature>
<keyword evidence="3" id="KW-1185">Reference proteome</keyword>
<dbReference type="HOGENOM" id="CLU_686460_0_0_11"/>
<feature type="compositionally biased region" description="Basic residues" evidence="1">
    <location>
        <begin position="339"/>
        <end position="380"/>
    </location>
</feature>
<feature type="compositionally biased region" description="Basic and acidic residues" evidence="1">
    <location>
        <begin position="73"/>
        <end position="83"/>
    </location>
</feature>
<organism evidence="2 3">
    <name type="scientific">Corynebacterium kroppenstedtii (strain DSM 44385 / JCM 11950 / CIP 105744 / CCUG 35717)</name>
    <dbReference type="NCBI Taxonomy" id="645127"/>
    <lineage>
        <taxon>Bacteria</taxon>
        <taxon>Bacillati</taxon>
        <taxon>Actinomycetota</taxon>
        <taxon>Actinomycetes</taxon>
        <taxon>Mycobacteriales</taxon>
        <taxon>Corynebacteriaceae</taxon>
        <taxon>Corynebacterium</taxon>
    </lineage>
</organism>
<accession>C4LIA8</accession>
<evidence type="ECO:0000313" key="2">
    <source>
        <dbReference type="EMBL" id="ACR17563.1"/>
    </source>
</evidence>
<dbReference type="Proteomes" id="UP000001473">
    <property type="component" value="Chromosome"/>
</dbReference>
<name>C4LIA8_CORK4</name>
<sequence>MIILFCGAEAHNDELIREATSRLRRFRLVDVTDKHAVGTSSAAHDSVPGGDGPEPIVLAHSTSELAQALTAAYHDDSSNDEGHSSSNSPDNQPPTVIIPMTAGRDLHSITALAQAIQWWKRSRPSARVIISDPIGNSTTRVSALRAIMRSHPAHSYVVGSVALDPFFDADLFRDARLAWQYSNSETSVAFDGASPSLPEAIHRAEILLEDQLSNQANESGVERIVVLRADLLPPNKDGYQTDGRSYHEVSLWSPSALTVLIETNVVRAREAAVDVFNSSAENDAAHGIDGNQSSDDPSSRQGSQFFPVVGLEEALWADHDSGFAHSHAHDEDDSEGGHSHSHSHPHSHPHSHTHSHHHPHPHTHSHTHSHGHAHHHVGHPHSHDHSHNYLHEHETGSSQGR</sequence>